<evidence type="ECO:0000313" key="3">
    <source>
        <dbReference type="Proteomes" id="UP001151760"/>
    </source>
</evidence>
<reference evidence="2" key="2">
    <citation type="submission" date="2022-01" db="EMBL/GenBank/DDBJ databases">
        <authorList>
            <person name="Yamashiro T."/>
            <person name="Shiraishi A."/>
            <person name="Satake H."/>
            <person name="Nakayama K."/>
        </authorList>
    </citation>
    <scope>NUCLEOTIDE SEQUENCE</scope>
</reference>
<evidence type="ECO:0000313" key="2">
    <source>
        <dbReference type="EMBL" id="GJT39470.1"/>
    </source>
</evidence>
<protein>
    <submittedName>
        <fullName evidence="2">Uncharacterized protein</fullName>
    </submittedName>
</protein>
<feature type="region of interest" description="Disordered" evidence="1">
    <location>
        <begin position="1"/>
        <end position="25"/>
    </location>
</feature>
<organism evidence="2 3">
    <name type="scientific">Tanacetum coccineum</name>
    <dbReference type="NCBI Taxonomy" id="301880"/>
    <lineage>
        <taxon>Eukaryota</taxon>
        <taxon>Viridiplantae</taxon>
        <taxon>Streptophyta</taxon>
        <taxon>Embryophyta</taxon>
        <taxon>Tracheophyta</taxon>
        <taxon>Spermatophyta</taxon>
        <taxon>Magnoliopsida</taxon>
        <taxon>eudicotyledons</taxon>
        <taxon>Gunneridae</taxon>
        <taxon>Pentapetalae</taxon>
        <taxon>asterids</taxon>
        <taxon>campanulids</taxon>
        <taxon>Asterales</taxon>
        <taxon>Asteraceae</taxon>
        <taxon>Asteroideae</taxon>
        <taxon>Anthemideae</taxon>
        <taxon>Anthemidinae</taxon>
        <taxon>Tanacetum</taxon>
    </lineage>
</organism>
<gene>
    <name evidence="2" type="ORF">Tco_0939335</name>
</gene>
<proteinExistence type="predicted"/>
<accession>A0ABQ5DJS4</accession>
<feature type="compositionally biased region" description="Basic and acidic residues" evidence="1">
    <location>
        <begin position="1"/>
        <end position="18"/>
    </location>
</feature>
<dbReference type="Proteomes" id="UP001151760">
    <property type="component" value="Unassembled WGS sequence"/>
</dbReference>
<keyword evidence="3" id="KW-1185">Reference proteome</keyword>
<dbReference type="EMBL" id="BQNB010015389">
    <property type="protein sequence ID" value="GJT39470.1"/>
    <property type="molecule type" value="Genomic_DNA"/>
</dbReference>
<comment type="caution">
    <text evidence="2">The sequence shown here is derived from an EMBL/GenBank/DDBJ whole genome shotgun (WGS) entry which is preliminary data.</text>
</comment>
<sequence>MNTRVRKEEKAPCSRDSEAANGVHPRTPIAVKKAQGIWKITLKAKIVKREDDEHFNVRRMDFMGGKIDVSTTMDESLDGLGYERYKQSTIISTRHDKNFRS</sequence>
<reference evidence="2" key="1">
    <citation type="journal article" date="2022" name="Int. J. Mol. Sci.">
        <title>Draft Genome of Tanacetum Coccineum: Genomic Comparison of Closely Related Tanacetum-Family Plants.</title>
        <authorList>
            <person name="Yamashiro T."/>
            <person name="Shiraishi A."/>
            <person name="Nakayama K."/>
            <person name="Satake H."/>
        </authorList>
    </citation>
    <scope>NUCLEOTIDE SEQUENCE</scope>
</reference>
<evidence type="ECO:0000256" key="1">
    <source>
        <dbReference type="SAM" id="MobiDB-lite"/>
    </source>
</evidence>
<name>A0ABQ5DJS4_9ASTR</name>